<reference evidence="8 9" key="1">
    <citation type="submission" date="2019-07" db="EMBL/GenBank/DDBJ databases">
        <title>The pathways for chlorine oxyanion respiration interact through the shared metabolite chlorate.</title>
        <authorList>
            <person name="Barnum T.P."/>
            <person name="Cheng Y."/>
            <person name="Hill K.A."/>
            <person name="Lucas L.N."/>
            <person name="Carlson H.K."/>
            <person name="Coates J.D."/>
        </authorList>
    </citation>
    <scope>NUCLEOTIDE SEQUENCE [LARGE SCALE GENOMIC DNA]</scope>
    <source>
        <strain evidence="8 9">SFB-3</strain>
    </source>
</reference>
<dbReference type="RefSeq" id="WP_144308959.1">
    <property type="nucleotide sequence ID" value="NZ_VMNK01000006.1"/>
</dbReference>
<keyword evidence="5" id="KW-0597">Phosphoprotein</keyword>
<gene>
    <name evidence="8" type="ORF">FHP91_07345</name>
</gene>
<name>A0A557QX53_9RHOO</name>
<accession>A0A557QX53</accession>
<feature type="domain" description="Sigma-54 factor interaction" evidence="6">
    <location>
        <begin position="141"/>
        <end position="370"/>
    </location>
</feature>
<dbReference type="InterPro" id="IPR001789">
    <property type="entry name" value="Sig_transdc_resp-reg_receiver"/>
</dbReference>
<evidence type="ECO:0000256" key="2">
    <source>
        <dbReference type="ARBA" id="ARBA00022840"/>
    </source>
</evidence>
<dbReference type="GO" id="GO:0005524">
    <property type="term" value="F:ATP binding"/>
    <property type="evidence" value="ECO:0007669"/>
    <property type="project" value="UniProtKB-KW"/>
</dbReference>
<evidence type="ECO:0000313" key="9">
    <source>
        <dbReference type="Proteomes" id="UP000319502"/>
    </source>
</evidence>
<dbReference type="InterPro" id="IPR025944">
    <property type="entry name" value="Sigma_54_int_dom_CS"/>
</dbReference>
<dbReference type="PRINTS" id="PR01590">
    <property type="entry name" value="HTHFIS"/>
</dbReference>
<dbReference type="PROSITE" id="PS50045">
    <property type="entry name" value="SIGMA54_INTERACT_4"/>
    <property type="match status" value="1"/>
</dbReference>
<evidence type="ECO:0000259" key="6">
    <source>
        <dbReference type="PROSITE" id="PS50045"/>
    </source>
</evidence>
<organism evidence="8 9">
    <name type="scientific">Denitromonas halophila</name>
    <dbReference type="NCBI Taxonomy" id="1629404"/>
    <lineage>
        <taxon>Bacteria</taxon>
        <taxon>Pseudomonadati</taxon>
        <taxon>Pseudomonadota</taxon>
        <taxon>Betaproteobacteria</taxon>
        <taxon>Rhodocyclales</taxon>
        <taxon>Zoogloeaceae</taxon>
        <taxon>Denitromonas</taxon>
    </lineage>
</organism>
<dbReference type="SMART" id="SM00382">
    <property type="entry name" value="AAA"/>
    <property type="match status" value="1"/>
</dbReference>
<dbReference type="InterPro" id="IPR011006">
    <property type="entry name" value="CheY-like_superfamily"/>
</dbReference>
<dbReference type="Pfam" id="PF02954">
    <property type="entry name" value="HTH_8"/>
    <property type="match status" value="1"/>
</dbReference>
<dbReference type="PROSITE" id="PS00688">
    <property type="entry name" value="SIGMA54_INTERACT_3"/>
    <property type="match status" value="1"/>
</dbReference>
<evidence type="ECO:0000256" key="4">
    <source>
        <dbReference type="ARBA" id="ARBA00023163"/>
    </source>
</evidence>
<dbReference type="PANTHER" id="PTHR32071">
    <property type="entry name" value="TRANSCRIPTIONAL REGULATORY PROTEIN"/>
    <property type="match status" value="1"/>
</dbReference>
<dbReference type="InterPro" id="IPR027417">
    <property type="entry name" value="P-loop_NTPase"/>
</dbReference>
<keyword evidence="3" id="KW-0805">Transcription regulation</keyword>
<dbReference type="SMART" id="SM00448">
    <property type="entry name" value="REC"/>
    <property type="match status" value="1"/>
</dbReference>
<dbReference type="GO" id="GO:0000160">
    <property type="term" value="P:phosphorelay signal transduction system"/>
    <property type="evidence" value="ECO:0007669"/>
    <property type="project" value="InterPro"/>
</dbReference>
<dbReference type="Gene3D" id="3.40.50.2300">
    <property type="match status" value="1"/>
</dbReference>
<protein>
    <submittedName>
        <fullName evidence="8">Sigma-54-dependent Fis family transcriptional regulator</fullName>
    </submittedName>
</protein>
<dbReference type="Gene3D" id="3.40.50.300">
    <property type="entry name" value="P-loop containing nucleotide triphosphate hydrolases"/>
    <property type="match status" value="1"/>
</dbReference>
<evidence type="ECO:0000256" key="3">
    <source>
        <dbReference type="ARBA" id="ARBA00023015"/>
    </source>
</evidence>
<keyword evidence="9" id="KW-1185">Reference proteome</keyword>
<dbReference type="SUPFAM" id="SSF52172">
    <property type="entry name" value="CheY-like"/>
    <property type="match status" value="1"/>
</dbReference>
<feature type="modified residue" description="4-aspartylphosphate" evidence="5">
    <location>
        <position position="56"/>
    </location>
</feature>
<dbReference type="InterPro" id="IPR009057">
    <property type="entry name" value="Homeodomain-like_sf"/>
</dbReference>
<dbReference type="Pfam" id="PF00072">
    <property type="entry name" value="Response_reg"/>
    <property type="match status" value="1"/>
</dbReference>
<comment type="caution">
    <text evidence="8">The sequence shown here is derived from an EMBL/GenBank/DDBJ whole genome shotgun (WGS) entry which is preliminary data.</text>
</comment>
<dbReference type="OrthoDB" id="5288224at2"/>
<dbReference type="Gene3D" id="1.10.10.60">
    <property type="entry name" value="Homeodomain-like"/>
    <property type="match status" value="1"/>
</dbReference>
<evidence type="ECO:0000313" key="8">
    <source>
        <dbReference type="EMBL" id="TVO57483.1"/>
    </source>
</evidence>
<evidence type="ECO:0000256" key="5">
    <source>
        <dbReference type="PROSITE-ProRule" id="PRU00169"/>
    </source>
</evidence>
<keyword evidence="4" id="KW-0804">Transcription</keyword>
<dbReference type="GO" id="GO:0043565">
    <property type="term" value="F:sequence-specific DNA binding"/>
    <property type="evidence" value="ECO:0007669"/>
    <property type="project" value="InterPro"/>
</dbReference>
<sequence length="478" mass="52039">MPPLPDLLIVDDDALIVETLSALLESDFHILAAPTRRQAIDLVRALPSPPPLALVDLGLPPAPHRADEGFALIGDLLAHAPRMQIIVLSGQSDDGNARHARTLGALEFVAKPADPAYLRKILHDALEAGGAPGARTTDEGLIGYSPAMHTVLDRIQQFADAPFPILIEGESGAGKERVAKQLHAASTRREKPFLTLNCAAIAPTLIEAALFGHARGAFTGAAGQRAGYFEEAGDGCLLLDEIGELPLELQPKLLRVLENGEFQRVGETQPRFSRARVLAATNRDLRAEVHGGRFRADLYHRLSVFTLRVPPLRDLGRDRLLLLDHFRARFAAQTRQPAFTLNEAARARWLDYAFPGNVRELKNIVIRLQTKHPGASVTPAQLADELDQSGHDDAPSAAPLTSDFDAIVADAMQQLENHADFSLDDALREQERAYVEAALRMADGNVSKAARLLGINRTTLYNRMDSLSLPRPQGTVVQ</sequence>
<dbReference type="AlphaFoldDB" id="A0A557QX53"/>
<dbReference type="PROSITE" id="PS50110">
    <property type="entry name" value="RESPONSE_REGULATORY"/>
    <property type="match status" value="1"/>
</dbReference>
<dbReference type="SUPFAM" id="SSF46689">
    <property type="entry name" value="Homeodomain-like"/>
    <property type="match status" value="1"/>
</dbReference>
<dbReference type="InterPro" id="IPR003593">
    <property type="entry name" value="AAA+_ATPase"/>
</dbReference>
<dbReference type="EMBL" id="VMNK01000006">
    <property type="protein sequence ID" value="TVO57483.1"/>
    <property type="molecule type" value="Genomic_DNA"/>
</dbReference>
<dbReference type="InterPro" id="IPR002197">
    <property type="entry name" value="HTH_Fis"/>
</dbReference>
<dbReference type="SUPFAM" id="SSF52540">
    <property type="entry name" value="P-loop containing nucleoside triphosphate hydrolases"/>
    <property type="match status" value="1"/>
</dbReference>
<dbReference type="FunFam" id="3.40.50.300:FF:000006">
    <property type="entry name" value="DNA-binding transcriptional regulator NtrC"/>
    <property type="match status" value="1"/>
</dbReference>
<dbReference type="Pfam" id="PF00158">
    <property type="entry name" value="Sigma54_activat"/>
    <property type="match status" value="1"/>
</dbReference>
<dbReference type="PROSITE" id="PS00675">
    <property type="entry name" value="SIGMA54_INTERACT_1"/>
    <property type="match status" value="1"/>
</dbReference>
<dbReference type="InterPro" id="IPR002078">
    <property type="entry name" value="Sigma_54_int"/>
</dbReference>
<dbReference type="Gene3D" id="1.10.8.60">
    <property type="match status" value="1"/>
</dbReference>
<proteinExistence type="predicted"/>
<dbReference type="InterPro" id="IPR025662">
    <property type="entry name" value="Sigma_54_int_dom_ATP-bd_1"/>
</dbReference>
<dbReference type="Pfam" id="PF25601">
    <property type="entry name" value="AAA_lid_14"/>
    <property type="match status" value="1"/>
</dbReference>
<dbReference type="InterPro" id="IPR058245">
    <property type="entry name" value="NreC/VraR/RcsB-like_REC"/>
</dbReference>
<dbReference type="CDD" id="cd00009">
    <property type="entry name" value="AAA"/>
    <property type="match status" value="1"/>
</dbReference>
<dbReference type="GO" id="GO:0006355">
    <property type="term" value="P:regulation of DNA-templated transcription"/>
    <property type="evidence" value="ECO:0007669"/>
    <property type="project" value="InterPro"/>
</dbReference>
<dbReference type="Proteomes" id="UP000319502">
    <property type="component" value="Unassembled WGS sequence"/>
</dbReference>
<keyword evidence="1" id="KW-0547">Nucleotide-binding</keyword>
<evidence type="ECO:0000256" key="1">
    <source>
        <dbReference type="ARBA" id="ARBA00022741"/>
    </source>
</evidence>
<dbReference type="CDD" id="cd17535">
    <property type="entry name" value="REC_NarL-like"/>
    <property type="match status" value="1"/>
</dbReference>
<keyword evidence="2" id="KW-0067">ATP-binding</keyword>
<feature type="domain" description="Response regulatory" evidence="7">
    <location>
        <begin position="6"/>
        <end position="126"/>
    </location>
</feature>
<dbReference type="InterPro" id="IPR058031">
    <property type="entry name" value="AAA_lid_NorR"/>
</dbReference>
<evidence type="ECO:0000259" key="7">
    <source>
        <dbReference type="PROSITE" id="PS50110"/>
    </source>
</evidence>